<dbReference type="SUPFAM" id="SSF56112">
    <property type="entry name" value="Protein kinase-like (PK-like)"/>
    <property type="match status" value="1"/>
</dbReference>
<proteinExistence type="predicted"/>
<dbReference type="InterPro" id="IPR000719">
    <property type="entry name" value="Prot_kinase_dom"/>
</dbReference>
<dbReference type="Gene3D" id="1.10.510.10">
    <property type="entry name" value="Transferase(Phosphotransferase) domain 1"/>
    <property type="match status" value="1"/>
</dbReference>
<evidence type="ECO:0000313" key="4">
    <source>
        <dbReference type="Proteomes" id="UP001303115"/>
    </source>
</evidence>
<gene>
    <name evidence="3" type="ORF">C8A01DRAFT_38221</name>
</gene>
<feature type="region of interest" description="Disordered" evidence="1">
    <location>
        <begin position="91"/>
        <end position="111"/>
    </location>
</feature>
<accession>A0AAN6PBJ1</accession>
<dbReference type="AlphaFoldDB" id="A0AAN6PBJ1"/>
<dbReference type="Proteomes" id="UP001303115">
    <property type="component" value="Unassembled WGS sequence"/>
</dbReference>
<dbReference type="Pfam" id="PF00069">
    <property type="entry name" value="Pkinase"/>
    <property type="match status" value="1"/>
</dbReference>
<comment type="caution">
    <text evidence="3">The sequence shown here is derived from an EMBL/GenBank/DDBJ whole genome shotgun (WGS) entry which is preliminary data.</text>
</comment>
<evidence type="ECO:0000313" key="3">
    <source>
        <dbReference type="EMBL" id="KAK4035320.1"/>
    </source>
</evidence>
<feature type="domain" description="Protein kinase" evidence="2">
    <location>
        <begin position="1"/>
        <end position="111"/>
    </location>
</feature>
<name>A0AAN6PBJ1_9PEZI</name>
<organism evidence="3 4">
    <name type="scientific">Parachaetomium inaequale</name>
    <dbReference type="NCBI Taxonomy" id="2588326"/>
    <lineage>
        <taxon>Eukaryota</taxon>
        <taxon>Fungi</taxon>
        <taxon>Dikarya</taxon>
        <taxon>Ascomycota</taxon>
        <taxon>Pezizomycotina</taxon>
        <taxon>Sordariomycetes</taxon>
        <taxon>Sordariomycetidae</taxon>
        <taxon>Sordariales</taxon>
        <taxon>Chaetomiaceae</taxon>
        <taxon>Parachaetomium</taxon>
    </lineage>
</organism>
<dbReference type="GO" id="GO:0005524">
    <property type="term" value="F:ATP binding"/>
    <property type="evidence" value="ECO:0007669"/>
    <property type="project" value="InterPro"/>
</dbReference>
<reference evidence="4" key="1">
    <citation type="journal article" date="2023" name="Mol. Phylogenet. Evol.">
        <title>Genome-scale phylogeny and comparative genomics of the fungal order Sordariales.</title>
        <authorList>
            <person name="Hensen N."/>
            <person name="Bonometti L."/>
            <person name="Westerberg I."/>
            <person name="Brannstrom I.O."/>
            <person name="Guillou S."/>
            <person name="Cros-Aarteil S."/>
            <person name="Calhoun S."/>
            <person name="Haridas S."/>
            <person name="Kuo A."/>
            <person name="Mondo S."/>
            <person name="Pangilinan J."/>
            <person name="Riley R."/>
            <person name="LaButti K."/>
            <person name="Andreopoulos B."/>
            <person name="Lipzen A."/>
            <person name="Chen C."/>
            <person name="Yan M."/>
            <person name="Daum C."/>
            <person name="Ng V."/>
            <person name="Clum A."/>
            <person name="Steindorff A."/>
            <person name="Ohm R.A."/>
            <person name="Martin F."/>
            <person name="Silar P."/>
            <person name="Natvig D.O."/>
            <person name="Lalanne C."/>
            <person name="Gautier V."/>
            <person name="Ament-Velasquez S.L."/>
            <person name="Kruys A."/>
            <person name="Hutchinson M.I."/>
            <person name="Powell A.J."/>
            <person name="Barry K."/>
            <person name="Miller A.N."/>
            <person name="Grigoriev I.V."/>
            <person name="Debuchy R."/>
            <person name="Gladieux P."/>
            <person name="Hiltunen Thoren M."/>
            <person name="Johannesson H."/>
        </authorList>
    </citation>
    <scope>NUCLEOTIDE SEQUENCE [LARGE SCALE GENOMIC DNA]</scope>
    <source>
        <strain evidence="4">CBS 284.82</strain>
    </source>
</reference>
<sequence length="111" mass="12161">MADIETAVAHLHSLGLAHNDLNPSNVVIGKNKEAILIDFGSCQPFGKELMSTGTPGWIDEDFTTSAQEHDLAALPKIKTWLDNVYQGLPTDLPPMHLDGLERSTREERGLP</sequence>
<dbReference type="EMBL" id="MU854448">
    <property type="protein sequence ID" value="KAK4035320.1"/>
    <property type="molecule type" value="Genomic_DNA"/>
</dbReference>
<dbReference type="PROSITE" id="PS50011">
    <property type="entry name" value="PROTEIN_KINASE_DOM"/>
    <property type="match status" value="1"/>
</dbReference>
<evidence type="ECO:0000256" key="1">
    <source>
        <dbReference type="SAM" id="MobiDB-lite"/>
    </source>
</evidence>
<dbReference type="GO" id="GO:0004672">
    <property type="term" value="F:protein kinase activity"/>
    <property type="evidence" value="ECO:0007669"/>
    <property type="project" value="InterPro"/>
</dbReference>
<evidence type="ECO:0000259" key="2">
    <source>
        <dbReference type="PROSITE" id="PS50011"/>
    </source>
</evidence>
<keyword evidence="4" id="KW-1185">Reference proteome</keyword>
<dbReference type="InterPro" id="IPR011009">
    <property type="entry name" value="Kinase-like_dom_sf"/>
</dbReference>
<feature type="compositionally biased region" description="Basic and acidic residues" evidence="1">
    <location>
        <begin position="98"/>
        <end position="111"/>
    </location>
</feature>
<protein>
    <recommendedName>
        <fullName evidence="2">Protein kinase domain-containing protein</fullName>
    </recommendedName>
</protein>